<dbReference type="OrthoDB" id="2751407at2759"/>
<evidence type="ECO:0008006" key="3">
    <source>
        <dbReference type="Google" id="ProtNLM"/>
    </source>
</evidence>
<name>A0A4S4MZU3_9APHY</name>
<dbReference type="Proteomes" id="UP000308730">
    <property type="component" value="Unassembled WGS sequence"/>
</dbReference>
<protein>
    <recommendedName>
        <fullName evidence="3">F-box domain-containing protein</fullName>
    </recommendedName>
</protein>
<accession>A0A4S4MZU3</accession>
<keyword evidence="2" id="KW-1185">Reference proteome</keyword>
<sequence>MFSGVGTLDPHPDIRYTHVRTLCIEAHLWEFDSRTFAASVPNLLELEWDADDGELFLCGVDDVREENLSQDLHTPLVWQVLDRLHCSAARAYAMALTCEVRYWHGAVVACHDELVLFRDVVEDMRPSRVNVRVAFGKWWEVDILDAMFPPAELTHLRMTIKLYKNTIRADHFMRILIESLRNLSRLVLLDIDIDYDRAEIFRSSSLPIRDTTRDTLSALDLDACARCLLAISSHLQSFFLRGDGWRVVRTGDGGASLLEMEKDESSRPLKELESGCFTEQNLAAPFGMK</sequence>
<organism evidence="1 2">
    <name type="scientific">Antrodiella citrinella</name>
    <dbReference type="NCBI Taxonomy" id="2447956"/>
    <lineage>
        <taxon>Eukaryota</taxon>
        <taxon>Fungi</taxon>
        <taxon>Dikarya</taxon>
        <taxon>Basidiomycota</taxon>
        <taxon>Agaricomycotina</taxon>
        <taxon>Agaricomycetes</taxon>
        <taxon>Polyporales</taxon>
        <taxon>Steccherinaceae</taxon>
        <taxon>Antrodiella</taxon>
    </lineage>
</organism>
<proteinExistence type="predicted"/>
<evidence type="ECO:0000313" key="2">
    <source>
        <dbReference type="Proteomes" id="UP000308730"/>
    </source>
</evidence>
<dbReference type="AlphaFoldDB" id="A0A4S4MZU3"/>
<comment type="caution">
    <text evidence="1">The sequence shown here is derived from an EMBL/GenBank/DDBJ whole genome shotgun (WGS) entry which is preliminary data.</text>
</comment>
<gene>
    <name evidence="1" type="ORF">EUX98_g2984</name>
</gene>
<evidence type="ECO:0000313" key="1">
    <source>
        <dbReference type="EMBL" id="THH31207.1"/>
    </source>
</evidence>
<reference evidence="1 2" key="1">
    <citation type="submission" date="2019-02" db="EMBL/GenBank/DDBJ databases">
        <title>Genome sequencing of the rare red list fungi Antrodiella citrinella (Flaviporus citrinellus).</title>
        <authorList>
            <person name="Buettner E."/>
            <person name="Kellner H."/>
        </authorList>
    </citation>
    <scope>NUCLEOTIDE SEQUENCE [LARGE SCALE GENOMIC DNA]</scope>
    <source>
        <strain evidence="1 2">DSM 108506</strain>
    </source>
</reference>
<dbReference type="EMBL" id="SGPM01000054">
    <property type="protein sequence ID" value="THH31207.1"/>
    <property type="molecule type" value="Genomic_DNA"/>
</dbReference>